<dbReference type="Gene3D" id="1.10.10.470">
    <property type="entry name" value="Maltooligosyl trehalose synthase, domain 4"/>
    <property type="match status" value="1"/>
</dbReference>
<dbReference type="RefSeq" id="WP_189188438.1">
    <property type="nucleotide sequence ID" value="NZ_BMMM01000009.1"/>
</dbReference>
<dbReference type="AlphaFoldDB" id="A0A917Y8W3"/>
<dbReference type="InterPro" id="IPR012767">
    <property type="entry name" value="Trehalose_TreY"/>
</dbReference>
<dbReference type="PANTHER" id="PTHR10357:SF216">
    <property type="entry name" value="MALTOOLIGOSYL TREHALOSE SYNTHASE-RELATED"/>
    <property type="match status" value="1"/>
</dbReference>
<accession>A0A917Y8W3</accession>
<gene>
    <name evidence="2" type="ORF">GCM10011579_051690</name>
</gene>
<dbReference type="InterPro" id="IPR006047">
    <property type="entry name" value="GH13_cat_dom"/>
</dbReference>
<dbReference type="SUPFAM" id="SSF51445">
    <property type="entry name" value="(Trans)glycosidases"/>
    <property type="match status" value="1"/>
</dbReference>
<dbReference type="GO" id="GO:0030980">
    <property type="term" value="P:alpha-glucan catabolic process"/>
    <property type="evidence" value="ECO:0007669"/>
    <property type="project" value="TreeGrafter"/>
</dbReference>
<dbReference type="EMBL" id="BMMM01000009">
    <property type="protein sequence ID" value="GGN73537.1"/>
    <property type="molecule type" value="Genomic_DNA"/>
</dbReference>
<evidence type="ECO:0000259" key="1">
    <source>
        <dbReference type="SMART" id="SM00642"/>
    </source>
</evidence>
<dbReference type="SMART" id="SM00642">
    <property type="entry name" value="Aamy"/>
    <property type="match status" value="1"/>
</dbReference>
<dbReference type="GO" id="GO:0047470">
    <property type="term" value="F:(1,4)-alpha-D-glucan 1-alpha-D-glucosylmutase activity"/>
    <property type="evidence" value="ECO:0007669"/>
    <property type="project" value="TreeGrafter"/>
</dbReference>
<reference evidence="2 3" key="1">
    <citation type="journal article" date="2014" name="Int. J. Syst. Evol. Microbiol.">
        <title>Complete genome sequence of Corynebacterium casei LMG S-19264T (=DSM 44701T), isolated from a smear-ripened cheese.</title>
        <authorList>
            <consortium name="US DOE Joint Genome Institute (JGI-PGF)"/>
            <person name="Walter F."/>
            <person name="Albersmeier A."/>
            <person name="Kalinowski J."/>
            <person name="Ruckert C."/>
        </authorList>
    </citation>
    <scope>NUCLEOTIDE SEQUENCE [LARGE SCALE GENOMIC DNA]</scope>
    <source>
        <strain evidence="2 3">CGMCC 4.7111</strain>
    </source>
</reference>
<protein>
    <submittedName>
        <fullName evidence="2">Malto-oligosyltrehalose synthase</fullName>
    </submittedName>
</protein>
<dbReference type="InterPro" id="IPR013797">
    <property type="entry name" value="Maltooligo_trehalose_synth_4"/>
</dbReference>
<dbReference type="Gene3D" id="3.20.20.80">
    <property type="entry name" value="Glycosidases"/>
    <property type="match status" value="1"/>
</dbReference>
<proteinExistence type="predicted"/>
<dbReference type="Gene3D" id="3.30.1590.10">
    <property type="entry name" value="Maltooligosyl trehalose synthase, domain 2"/>
    <property type="match status" value="1"/>
</dbReference>
<dbReference type="GO" id="GO:0005992">
    <property type="term" value="P:trehalose biosynthetic process"/>
    <property type="evidence" value="ECO:0007669"/>
    <property type="project" value="TreeGrafter"/>
</dbReference>
<dbReference type="InterPro" id="IPR017853">
    <property type="entry name" value="GH"/>
</dbReference>
<dbReference type="Proteomes" id="UP000600365">
    <property type="component" value="Unassembled WGS sequence"/>
</dbReference>
<evidence type="ECO:0000313" key="2">
    <source>
        <dbReference type="EMBL" id="GGN73537.1"/>
    </source>
</evidence>
<organism evidence="2 3">
    <name type="scientific">Streptomyces albiflavescens</name>
    <dbReference type="NCBI Taxonomy" id="1623582"/>
    <lineage>
        <taxon>Bacteria</taxon>
        <taxon>Bacillati</taxon>
        <taxon>Actinomycetota</taxon>
        <taxon>Actinomycetes</taxon>
        <taxon>Kitasatosporales</taxon>
        <taxon>Streptomycetaceae</taxon>
        <taxon>Streptomyces</taxon>
    </lineage>
</organism>
<name>A0A917Y8W3_9ACTN</name>
<dbReference type="CDD" id="cd11336">
    <property type="entry name" value="AmyAc_MTSase"/>
    <property type="match status" value="1"/>
</dbReference>
<comment type="caution">
    <text evidence="2">The sequence shown here is derived from an EMBL/GenBank/DDBJ whole genome shotgun (WGS) entry which is preliminary data.</text>
</comment>
<dbReference type="PANTHER" id="PTHR10357">
    <property type="entry name" value="ALPHA-AMYLASE FAMILY MEMBER"/>
    <property type="match status" value="1"/>
</dbReference>
<sequence>MTPERPDPVIADPVVPGPVVPAVPTATYRLQLQPEFPFGAAEAAVPYLASLGVSHLHLSPVLEAVPGSTHGYDVVDHASVRAELGGEEGLRSLADTAREHGLGLVVDIVPNHMAMAPRHNRPLWEVLREGPESPYARWFDIDWDAQGGQLLLPVLGSRLGTEIDHLKVDGDVLRYYDQVFPLRAGTESLPLPRLLDAQWYRPVWWRLARTELNYRRFFSISELIGVRVEDPEVFTATHAKILELLDDGVVEGLRIDHPDGLADPDAYLRRLHEATGGRWTVVEKILADGEPLAAAWPVAGTTGYDALRHVDGLFTDPAGAGELLGQYRRFAAPQADRGGHWESTVRRAAYKVVTHELATEVDRLTRVVSGVCSASPDPAWRDHAPWALGTALRELLVRLEVYRPYPSTDASLVVTEEAAEEARAVFAVPEEAHAVDVVRDLVTGRAGDGAGHAELRARFAQTSSALRAKSVEDTAFYRYVPLLSANEVGGAPGAPAVSPEDFHAYCARVQRDWPATGTALSTHDTKRSADVRAALSVLTQCPERWADVLAEVTRDGTGMPDPQVAWAAWQTAFGLGPASEERVQQALLKHVREAGLHTSWTEQDPSYEDTVATFVSEGPCGAPGRLLADFRASLAPHVRANVLGAALVHLTMPGVPDVYQGTEGEYLALVDPDNRRPFTPQERPSEKAALTAAALRLRARRPAVFGDSATYAPLVAEGPGAGHCVAFVRSAEVVTAVTRMSLRLADTGGWGDTRLALPEGRWADVLSPGREFTGHARVQELFERLPVVLLERVSADAPAGSGESG</sequence>
<dbReference type="Pfam" id="PF00128">
    <property type="entry name" value="Alpha-amylase"/>
    <property type="match status" value="1"/>
</dbReference>
<dbReference type="Gene3D" id="1.10.150.200">
    <property type="entry name" value="Maltooligosyl trehalose synthase, domain 3"/>
    <property type="match status" value="1"/>
</dbReference>
<feature type="domain" description="Glycosyl hydrolase family 13 catalytic" evidence="1">
    <location>
        <begin position="24"/>
        <end position="696"/>
    </location>
</feature>
<dbReference type="NCBIfam" id="TIGR02401">
    <property type="entry name" value="trehalose_TreY"/>
    <property type="match status" value="1"/>
</dbReference>
<keyword evidence="3" id="KW-1185">Reference proteome</keyword>
<evidence type="ECO:0000313" key="3">
    <source>
        <dbReference type="Proteomes" id="UP000600365"/>
    </source>
</evidence>